<protein>
    <submittedName>
        <fullName evidence="1">Uncharacterized protein</fullName>
    </submittedName>
</protein>
<feature type="non-terminal residue" evidence="1">
    <location>
        <position position="46"/>
    </location>
</feature>
<accession>A0A382P175</accession>
<proteinExistence type="predicted"/>
<gene>
    <name evidence="1" type="ORF">METZ01_LOCUS320003</name>
</gene>
<dbReference type="EMBL" id="UINC01104186">
    <property type="protein sequence ID" value="SVC67149.1"/>
    <property type="molecule type" value="Genomic_DNA"/>
</dbReference>
<name>A0A382P175_9ZZZZ</name>
<evidence type="ECO:0000313" key="1">
    <source>
        <dbReference type="EMBL" id="SVC67149.1"/>
    </source>
</evidence>
<organism evidence="1">
    <name type="scientific">marine metagenome</name>
    <dbReference type="NCBI Taxonomy" id="408172"/>
    <lineage>
        <taxon>unclassified sequences</taxon>
        <taxon>metagenomes</taxon>
        <taxon>ecological metagenomes</taxon>
    </lineage>
</organism>
<dbReference type="AlphaFoldDB" id="A0A382P175"/>
<reference evidence="1" key="1">
    <citation type="submission" date="2018-05" db="EMBL/GenBank/DDBJ databases">
        <authorList>
            <person name="Lanie J.A."/>
            <person name="Ng W.-L."/>
            <person name="Kazmierczak K.M."/>
            <person name="Andrzejewski T.M."/>
            <person name="Davidsen T.M."/>
            <person name="Wayne K.J."/>
            <person name="Tettelin H."/>
            <person name="Glass J.I."/>
            <person name="Rusch D."/>
            <person name="Podicherti R."/>
            <person name="Tsui H.-C.T."/>
            <person name="Winkler M.E."/>
        </authorList>
    </citation>
    <scope>NUCLEOTIDE SEQUENCE</scope>
</reference>
<sequence>MTFVISVMFTSAQCPSNQSNVTFVINSSAANEVVMINNPMGYTVLY</sequence>